<gene>
    <name evidence="2" type="ORF">DCG65_12615</name>
</gene>
<evidence type="ECO:0000313" key="2">
    <source>
        <dbReference type="EMBL" id="HAE95397.1"/>
    </source>
</evidence>
<dbReference type="PANTHER" id="PTHR36973:SF4">
    <property type="entry name" value="NODULATION PROTEIN"/>
    <property type="match status" value="1"/>
</dbReference>
<reference evidence="2 3" key="1">
    <citation type="journal article" date="2018" name="Nat. Biotechnol.">
        <title>A standardized bacterial taxonomy based on genome phylogeny substantially revises the tree of life.</title>
        <authorList>
            <person name="Parks D.H."/>
            <person name="Chuvochina M."/>
            <person name="Waite D.W."/>
            <person name="Rinke C."/>
            <person name="Skarshewski A."/>
            <person name="Chaumeil P.A."/>
            <person name="Hugenholtz P."/>
        </authorList>
    </citation>
    <scope>NUCLEOTIDE SEQUENCE [LARGE SCALE GENOMIC DNA]</scope>
    <source>
        <strain evidence="2">UBA8557</strain>
    </source>
</reference>
<evidence type="ECO:0000259" key="1">
    <source>
        <dbReference type="Pfam" id="PF05050"/>
    </source>
</evidence>
<dbReference type="SUPFAM" id="SSF53335">
    <property type="entry name" value="S-adenosyl-L-methionine-dependent methyltransferases"/>
    <property type="match status" value="1"/>
</dbReference>
<feature type="domain" description="Methyltransferase FkbM" evidence="1">
    <location>
        <begin position="39"/>
        <end position="192"/>
    </location>
</feature>
<comment type="caution">
    <text evidence="2">The sequence shown here is derived from an EMBL/GenBank/DDBJ whole genome shotgun (WGS) entry which is preliminary data.</text>
</comment>
<proteinExistence type="predicted"/>
<dbReference type="AlphaFoldDB" id="A0A3B9L3B0"/>
<protein>
    <recommendedName>
        <fullName evidence="1">Methyltransferase FkbM domain-containing protein</fullName>
    </recommendedName>
</protein>
<name>A0A3B9L3B0_9PROT</name>
<dbReference type="PANTHER" id="PTHR36973">
    <property type="entry name" value="SLL1456 PROTEIN-RELATED"/>
    <property type="match status" value="1"/>
</dbReference>
<dbReference type="InterPro" id="IPR053188">
    <property type="entry name" value="FkbM_Methyltransferase"/>
</dbReference>
<dbReference type="InterPro" id="IPR029063">
    <property type="entry name" value="SAM-dependent_MTases_sf"/>
</dbReference>
<dbReference type="Proteomes" id="UP000259173">
    <property type="component" value="Unassembled WGS sequence"/>
</dbReference>
<dbReference type="InterPro" id="IPR006342">
    <property type="entry name" value="FkbM_mtfrase"/>
</dbReference>
<evidence type="ECO:0000313" key="3">
    <source>
        <dbReference type="Proteomes" id="UP000259173"/>
    </source>
</evidence>
<sequence length="242" mass="27502">MGLSFGGRRKEWKRHPLKGHAFKKLNEMDVPVGTVIDVGILSSTEELIHAYRDKKQILIEPIAEFEQRIRETYDKAGVDYELIKVAATDADGDLSMRTKSVHDGIEITHAQIAKTKDAAGEYRTVPGRRLDTIMGERSLAKPYLLKVDVDGAEMSVLRGAETILADCSIVCIEATMATFFERSEEIKRHGFQLFDIVDLCYYDDRLCQVDLIFLNQKIITDKGYKIFGDGFDISKWKTYEPK</sequence>
<accession>A0A3B9L3B0</accession>
<dbReference type="GO" id="GO:0008171">
    <property type="term" value="F:O-methyltransferase activity"/>
    <property type="evidence" value="ECO:0007669"/>
    <property type="project" value="TreeGrafter"/>
</dbReference>
<dbReference type="Gene3D" id="3.40.50.150">
    <property type="entry name" value="Vaccinia Virus protein VP39"/>
    <property type="match status" value="1"/>
</dbReference>
<dbReference type="NCBIfam" id="TIGR01444">
    <property type="entry name" value="fkbM_fam"/>
    <property type="match status" value="1"/>
</dbReference>
<dbReference type="EMBL" id="DMBR01000381">
    <property type="protein sequence ID" value="HAE95397.1"/>
    <property type="molecule type" value="Genomic_DNA"/>
</dbReference>
<organism evidence="2 3">
    <name type="scientific">Hyphomonas atlantica</name>
    <dbReference type="NCBI Taxonomy" id="1280948"/>
    <lineage>
        <taxon>Bacteria</taxon>
        <taxon>Pseudomonadati</taxon>
        <taxon>Pseudomonadota</taxon>
        <taxon>Alphaproteobacteria</taxon>
        <taxon>Hyphomonadales</taxon>
        <taxon>Hyphomonadaceae</taxon>
        <taxon>Hyphomonas</taxon>
    </lineage>
</organism>
<dbReference type="Pfam" id="PF05050">
    <property type="entry name" value="Methyltransf_21"/>
    <property type="match status" value="1"/>
</dbReference>